<dbReference type="SMART" id="SM00906">
    <property type="entry name" value="Fungal_trans"/>
    <property type="match status" value="1"/>
</dbReference>
<organism evidence="6 7">
    <name type="scientific">Exophiala bonariae</name>
    <dbReference type="NCBI Taxonomy" id="1690606"/>
    <lineage>
        <taxon>Eukaryota</taxon>
        <taxon>Fungi</taxon>
        <taxon>Dikarya</taxon>
        <taxon>Ascomycota</taxon>
        <taxon>Pezizomycotina</taxon>
        <taxon>Eurotiomycetes</taxon>
        <taxon>Chaetothyriomycetidae</taxon>
        <taxon>Chaetothyriales</taxon>
        <taxon>Herpotrichiellaceae</taxon>
        <taxon>Exophiala</taxon>
    </lineage>
</organism>
<evidence type="ECO:0000256" key="2">
    <source>
        <dbReference type="ARBA" id="ARBA00023163"/>
    </source>
</evidence>
<reference evidence="6 7" key="1">
    <citation type="submission" date="2023-08" db="EMBL/GenBank/DDBJ databases">
        <title>Black Yeasts Isolated from many extreme environments.</title>
        <authorList>
            <person name="Coleine C."/>
            <person name="Stajich J.E."/>
            <person name="Selbmann L."/>
        </authorList>
    </citation>
    <scope>NUCLEOTIDE SEQUENCE [LARGE SCALE GENOMIC DNA]</scope>
    <source>
        <strain evidence="6 7">CCFEE 5792</strain>
    </source>
</reference>
<dbReference type="GeneID" id="89969177"/>
<feature type="region of interest" description="Disordered" evidence="4">
    <location>
        <begin position="62"/>
        <end position="98"/>
    </location>
</feature>
<protein>
    <recommendedName>
        <fullName evidence="5">Xylanolytic transcriptional activator regulatory domain-containing protein</fullName>
    </recommendedName>
</protein>
<dbReference type="GO" id="GO:0005634">
    <property type="term" value="C:nucleus"/>
    <property type="evidence" value="ECO:0007669"/>
    <property type="project" value="TreeGrafter"/>
</dbReference>
<dbReference type="GO" id="GO:0000435">
    <property type="term" value="P:positive regulation of transcription from RNA polymerase II promoter by galactose"/>
    <property type="evidence" value="ECO:0007669"/>
    <property type="project" value="TreeGrafter"/>
</dbReference>
<accession>A0AAV9NTR5</accession>
<dbReference type="GO" id="GO:0000978">
    <property type="term" value="F:RNA polymerase II cis-regulatory region sequence-specific DNA binding"/>
    <property type="evidence" value="ECO:0007669"/>
    <property type="project" value="TreeGrafter"/>
</dbReference>
<keyword evidence="2" id="KW-0804">Transcription</keyword>
<keyword evidence="7" id="KW-1185">Reference proteome</keyword>
<evidence type="ECO:0000313" key="7">
    <source>
        <dbReference type="Proteomes" id="UP001358417"/>
    </source>
</evidence>
<sequence>MSQTQRPVLLNREPSVEVDEQYIESNAMMGFDEHGDDGTPEQFRQSNAPSFMHLIRGLIDQDKSARHSNGSQHSSNSPLRRPRPQQVPGRRRRLPDYALPSRPQADHLMFVYRQLAATLYPFVDLEQVQTLYRRLWTGEDLGDDGLTFLCMINVIFGIACNLDSSTAPNERVSTAKVFYNRAQDLLQFDIVEQRSILSVQCFLLLGQYLQSTNNPQQCWIYVGFAIRVAQSLRLDIPSTSSKEPPLQREVLRRLWYGCVLLDQTLSMTFGRSAMITPQASITIPLPLPHPDGIQCQCHMTHLPSSSTADFHFFIETLRLYRLMNETLITLYTSDITEGDGENLNVVYFGSLGAQAVGSLLELDHKLSCWCQSLPIYLRLRPNDTQADPSERHRIVLHIRYTHVKILLFRPILARYCSAKALRTADPTSITDSLPDKIALQFSVACIRAALNAINCFDQTLSGKDIGNVDDLLPAWWYSIYYVYTAATVLVAARLSPSILAEITEQAVSDAWDKAINILSRYQAFTNLARRCATALSLLSNQVLQQEKKSDSRQTLGIDGLLPYTLAGQRPQPVFQTGTESQVAIHTDAWAPIGMEFMTRSGSLESDLDVENLVRHMNTSGIQFDIFGDMSWLTDMPSQLY</sequence>
<dbReference type="Proteomes" id="UP001358417">
    <property type="component" value="Unassembled WGS sequence"/>
</dbReference>
<evidence type="ECO:0000313" key="6">
    <source>
        <dbReference type="EMBL" id="KAK5065119.1"/>
    </source>
</evidence>
<dbReference type="InterPro" id="IPR007219">
    <property type="entry name" value="XnlR_reg_dom"/>
</dbReference>
<dbReference type="Pfam" id="PF04082">
    <property type="entry name" value="Fungal_trans"/>
    <property type="match status" value="1"/>
</dbReference>
<evidence type="ECO:0000256" key="1">
    <source>
        <dbReference type="ARBA" id="ARBA00023015"/>
    </source>
</evidence>
<feature type="compositionally biased region" description="Polar residues" evidence="4">
    <location>
        <begin position="67"/>
        <end position="77"/>
    </location>
</feature>
<name>A0AAV9NTR5_9EURO</name>
<dbReference type="PANTHER" id="PTHR47424">
    <property type="entry name" value="REGULATORY PROTEIN GAL4"/>
    <property type="match status" value="1"/>
</dbReference>
<dbReference type="GO" id="GO:0008270">
    <property type="term" value="F:zinc ion binding"/>
    <property type="evidence" value="ECO:0007669"/>
    <property type="project" value="InterPro"/>
</dbReference>
<feature type="domain" description="Xylanolytic transcriptional activator regulatory" evidence="5">
    <location>
        <begin position="218"/>
        <end position="292"/>
    </location>
</feature>
<keyword evidence="3" id="KW-0539">Nucleus</keyword>
<gene>
    <name evidence="6" type="ORF">LTR84_000955</name>
</gene>
<evidence type="ECO:0000256" key="4">
    <source>
        <dbReference type="SAM" id="MobiDB-lite"/>
    </source>
</evidence>
<proteinExistence type="predicted"/>
<dbReference type="AlphaFoldDB" id="A0AAV9NTR5"/>
<dbReference type="GO" id="GO:0000981">
    <property type="term" value="F:DNA-binding transcription factor activity, RNA polymerase II-specific"/>
    <property type="evidence" value="ECO:0007669"/>
    <property type="project" value="TreeGrafter"/>
</dbReference>
<dbReference type="PANTHER" id="PTHR47424:SF4">
    <property type="entry name" value="ZN(II)2CYS6 TRANSCRIPTION FACTOR (EUROFUNG)"/>
    <property type="match status" value="1"/>
</dbReference>
<keyword evidence="1" id="KW-0805">Transcription regulation</keyword>
<dbReference type="RefSeq" id="XP_064712443.1">
    <property type="nucleotide sequence ID" value="XM_064844583.1"/>
</dbReference>
<comment type="caution">
    <text evidence="6">The sequence shown here is derived from an EMBL/GenBank/DDBJ whole genome shotgun (WGS) entry which is preliminary data.</text>
</comment>
<dbReference type="GO" id="GO:0006351">
    <property type="term" value="P:DNA-templated transcription"/>
    <property type="evidence" value="ECO:0007669"/>
    <property type="project" value="InterPro"/>
</dbReference>
<evidence type="ECO:0000259" key="5">
    <source>
        <dbReference type="SMART" id="SM00906"/>
    </source>
</evidence>
<dbReference type="EMBL" id="JAVRRD010000001">
    <property type="protein sequence ID" value="KAK5065119.1"/>
    <property type="molecule type" value="Genomic_DNA"/>
</dbReference>
<evidence type="ECO:0000256" key="3">
    <source>
        <dbReference type="ARBA" id="ARBA00023242"/>
    </source>
</evidence>
<dbReference type="InterPro" id="IPR051127">
    <property type="entry name" value="Fungal_SecMet_Regulators"/>
</dbReference>
<dbReference type="CDD" id="cd12148">
    <property type="entry name" value="fungal_TF_MHR"/>
    <property type="match status" value="1"/>
</dbReference>